<dbReference type="GeneID" id="106177169"/>
<gene>
    <name evidence="10" type="primary">LOC106177169</name>
</gene>
<feature type="domain" description="Peptidase S8/S53" evidence="8">
    <location>
        <begin position="313"/>
        <end position="415"/>
    </location>
</feature>
<dbReference type="Gene3D" id="3.40.50.200">
    <property type="entry name" value="Peptidase S8/S53 domain"/>
    <property type="match status" value="4"/>
</dbReference>
<feature type="compositionally biased region" description="Basic and acidic residues" evidence="7">
    <location>
        <begin position="15"/>
        <end position="32"/>
    </location>
</feature>
<feature type="active site" description="Charge relay system" evidence="5">
    <location>
        <position position="398"/>
    </location>
</feature>
<dbReference type="Pfam" id="PF00082">
    <property type="entry name" value="Peptidase_S8"/>
    <property type="match status" value="2"/>
</dbReference>
<dbReference type="PANTHER" id="PTHR43806:SF58">
    <property type="entry name" value="ALKALINE PROTEASE 1-RELATED"/>
    <property type="match status" value="1"/>
</dbReference>
<evidence type="ECO:0000313" key="9">
    <source>
        <dbReference type="Proteomes" id="UP000085678"/>
    </source>
</evidence>
<dbReference type="PROSITE" id="PS00136">
    <property type="entry name" value="SUBTILASE_ASP"/>
    <property type="match status" value="1"/>
</dbReference>
<dbReference type="GO" id="GO:0004252">
    <property type="term" value="F:serine-type endopeptidase activity"/>
    <property type="evidence" value="ECO:0007669"/>
    <property type="project" value="UniProtKB-UniRule"/>
</dbReference>
<dbReference type="InterPro" id="IPR034193">
    <property type="entry name" value="PCSK9_ProteinaseK-like"/>
</dbReference>
<dbReference type="GO" id="GO:0006508">
    <property type="term" value="P:proteolysis"/>
    <property type="evidence" value="ECO:0007669"/>
    <property type="project" value="UniProtKB-KW"/>
</dbReference>
<dbReference type="PROSITE" id="PS51892">
    <property type="entry name" value="SUBTILASE"/>
    <property type="match status" value="1"/>
</dbReference>
<evidence type="ECO:0000256" key="1">
    <source>
        <dbReference type="ARBA" id="ARBA00011073"/>
    </source>
</evidence>
<keyword evidence="4 5" id="KW-0720">Serine protease</keyword>
<dbReference type="SUPFAM" id="SSF52743">
    <property type="entry name" value="Subtilisin-like"/>
    <property type="match status" value="2"/>
</dbReference>
<dbReference type="PROSITE" id="PS00137">
    <property type="entry name" value="SUBTILASE_HIS"/>
    <property type="match status" value="2"/>
</dbReference>
<evidence type="ECO:0000313" key="10">
    <source>
        <dbReference type="RefSeq" id="XP_023930175.1"/>
    </source>
</evidence>
<evidence type="ECO:0000256" key="6">
    <source>
        <dbReference type="RuleBase" id="RU003355"/>
    </source>
</evidence>
<name>A0A2R2MIX7_LINAN</name>
<dbReference type="PROSITE" id="PS00138">
    <property type="entry name" value="SUBTILASE_SER"/>
    <property type="match status" value="2"/>
</dbReference>
<dbReference type="KEGG" id="lak:106177169"/>
<keyword evidence="9" id="KW-1185">Reference proteome</keyword>
<dbReference type="InterPro" id="IPR015500">
    <property type="entry name" value="Peptidase_S8_subtilisin-rel"/>
</dbReference>
<dbReference type="InterPro" id="IPR023828">
    <property type="entry name" value="Peptidase_S8_Ser-AS"/>
</dbReference>
<feature type="active site" description="Charge relay system" evidence="5">
    <location>
        <position position="139"/>
    </location>
</feature>
<evidence type="ECO:0000256" key="3">
    <source>
        <dbReference type="ARBA" id="ARBA00022801"/>
    </source>
</evidence>
<dbReference type="InterPro" id="IPR023827">
    <property type="entry name" value="Peptidase_S8_Asp-AS"/>
</dbReference>
<feature type="domain" description="Peptidase S8/S53" evidence="8">
    <location>
        <begin position="194"/>
        <end position="247"/>
    </location>
</feature>
<dbReference type="CDD" id="cd04077">
    <property type="entry name" value="Peptidases_S8_PCSK9_ProteinaseK_like"/>
    <property type="match status" value="1"/>
</dbReference>
<dbReference type="Proteomes" id="UP000085678">
    <property type="component" value="Unplaced"/>
</dbReference>
<evidence type="ECO:0000259" key="8">
    <source>
        <dbReference type="Pfam" id="PF00082"/>
    </source>
</evidence>
<dbReference type="InterPro" id="IPR050131">
    <property type="entry name" value="Peptidase_S8_subtilisin-like"/>
</dbReference>
<reference evidence="10" key="1">
    <citation type="submission" date="2025-08" db="UniProtKB">
        <authorList>
            <consortium name="RefSeq"/>
        </authorList>
    </citation>
    <scope>IDENTIFICATION</scope>
    <source>
        <tissue evidence="10">Gonads</tissue>
    </source>
</reference>
<dbReference type="PRINTS" id="PR00723">
    <property type="entry name" value="SUBTILISIN"/>
</dbReference>
<dbReference type="InterPro" id="IPR022398">
    <property type="entry name" value="Peptidase_S8_His-AS"/>
</dbReference>
<dbReference type="InterPro" id="IPR000209">
    <property type="entry name" value="Peptidase_S8/S53_dom"/>
</dbReference>
<dbReference type="PANTHER" id="PTHR43806">
    <property type="entry name" value="PEPTIDASE S8"/>
    <property type="match status" value="1"/>
</dbReference>
<dbReference type="RefSeq" id="XP_023930175.1">
    <property type="nucleotide sequence ID" value="XM_024074407.1"/>
</dbReference>
<evidence type="ECO:0000256" key="5">
    <source>
        <dbReference type="PROSITE-ProRule" id="PRU01240"/>
    </source>
</evidence>
<dbReference type="GO" id="GO:0005615">
    <property type="term" value="C:extracellular space"/>
    <property type="evidence" value="ECO:0007669"/>
    <property type="project" value="TreeGrafter"/>
</dbReference>
<protein>
    <submittedName>
        <fullName evidence="10">Uncharacterized protein LOC106177169</fullName>
    </submittedName>
</protein>
<dbReference type="InterPro" id="IPR036852">
    <property type="entry name" value="Peptidase_S8/S53_dom_sf"/>
</dbReference>
<evidence type="ECO:0000256" key="7">
    <source>
        <dbReference type="SAM" id="MobiDB-lite"/>
    </source>
</evidence>
<evidence type="ECO:0000256" key="4">
    <source>
        <dbReference type="ARBA" id="ARBA00022825"/>
    </source>
</evidence>
<dbReference type="InParanoid" id="A0A2R2MIX7"/>
<sequence length="460" mass="48129">MTFANQSLEQLNDITSKDGPEAPPRKKEDHGTIRKKLQDAGVLKVLEDEGLVPLIEFTDGSGISGQYVARLLPDANYGQSVIEELEQDVKLKLDTRFCTDDYSLSGIGRWGLDHLDDVPSNSKFHCWGDGNGIDVYVVDTGINPNHEDFTGRVTIGWPTSTSVDACGHGTHVAGIIAGTNSGVAKRAKIISVKASFSNYGSCVDLHAPGVDIGSADYQRNSGYVKMSGTSMAAPFVTGAVAALLQVHRDGGDFSLPCPPVIYTAKKVISLAKDGWPTSTSVDDCGHGTHVAGIIAGTNSGVAKRAKIISVKSLNDAVDDLLAAGIPVIVSAGNYNEDACNYSPASATGALTVGAYDVYYGKASFSNYGSCVDLHAPGVDIGSADYQKNSGYVKMSGTSMAAPFVTGAVAALLQVLRDGGDINSPCPPAVNSANHYIKAMAKDGKLSGVNEANKVLYTPCL</sequence>
<organism evidence="9 10">
    <name type="scientific">Lingula anatina</name>
    <name type="common">Brachiopod</name>
    <name type="synonym">Lingula unguis</name>
    <dbReference type="NCBI Taxonomy" id="7574"/>
    <lineage>
        <taxon>Eukaryota</taxon>
        <taxon>Metazoa</taxon>
        <taxon>Spiralia</taxon>
        <taxon>Lophotrochozoa</taxon>
        <taxon>Brachiopoda</taxon>
        <taxon>Linguliformea</taxon>
        <taxon>Lingulata</taxon>
        <taxon>Lingulida</taxon>
        <taxon>Linguloidea</taxon>
        <taxon>Lingulidae</taxon>
        <taxon>Lingula</taxon>
    </lineage>
</organism>
<dbReference type="OrthoDB" id="206201at2759"/>
<evidence type="ECO:0000256" key="2">
    <source>
        <dbReference type="ARBA" id="ARBA00022670"/>
    </source>
</evidence>
<dbReference type="AlphaFoldDB" id="A0A2R2MIX7"/>
<accession>A0A2R2MIX7</accession>
<proteinExistence type="inferred from homology"/>
<comment type="similarity">
    <text evidence="1 5 6">Belongs to the peptidase S8 family.</text>
</comment>
<feature type="active site" description="Charge relay system" evidence="5">
    <location>
        <position position="168"/>
    </location>
</feature>
<keyword evidence="3 5" id="KW-0378">Hydrolase</keyword>
<keyword evidence="2 5" id="KW-0645">Protease</keyword>
<feature type="compositionally biased region" description="Polar residues" evidence="7">
    <location>
        <begin position="1"/>
        <end position="14"/>
    </location>
</feature>
<feature type="region of interest" description="Disordered" evidence="7">
    <location>
        <begin position="1"/>
        <end position="32"/>
    </location>
</feature>